<reference evidence="2" key="1">
    <citation type="journal article" date="2022" name="Nat. Commun.">
        <title>Chromosome evolution and the genetic basis of agronomically important traits in greater yam.</title>
        <authorList>
            <person name="Bredeson J.V."/>
            <person name="Lyons J.B."/>
            <person name="Oniyinde I.O."/>
            <person name="Okereke N.R."/>
            <person name="Kolade O."/>
            <person name="Nnabue I."/>
            <person name="Nwadili C.O."/>
            <person name="Hribova E."/>
            <person name="Parker M."/>
            <person name="Nwogha J."/>
            <person name="Shu S."/>
            <person name="Carlson J."/>
            <person name="Kariba R."/>
            <person name="Muthemba S."/>
            <person name="Knop K."/>
            <person name="Barton G.J."/>
            <person name="Sherwood A.V."/>
            <person name="Lopez-Montes A."/>
            <person name="Asiedu R."/>
            <person name="Jamnadass R."/>
            <person name="Muchugi A."/>
            <person name="Goodstein D."/>
            <person name="Egesi C.N."/>
            <person name="Featherston J."/>
            <person name="Asfaw A."/>
            <person name="Simpson G.G."/>
            <person name="Dolezel J."/>
            <person name="Hendre P.S."/>
            <person name="Van Deynze A."/>
            <person name="Kumar P.L."/>
            <person name="Obidiegwu J.E."/>
            <person name="Bhattacharjee R."/>
            <person name="Rokhsar D.S."/>
        </authorList>
    </citation>
    <scope>NUCLEOTIDE SEQUENCE [LARGE SCALE GENOMIC DNA]</scope>
    <source>
        <strain evidence="2">cv. TDa95/00328</strain>
    </source>
</reference>
<accession>A0ACB7WGL9</accession>
<evidence type="ECO:0000313" key="1">
    <source>
        <dbReference type="EMBL" id="KAH7687052.1"/>
    </source>
</evidence>
<proteinExistence type="predicted"/>
<evidence type="ECO:0000313" key="2">
    <source>
        <dbReference type="Proteomes" id="UP000827976"/>
    </source>
</evidence>
<gene>
    <name evidence="1" type="ORF">IHE45_04G144400</name>
</gene>
<protein>
    <submittedName>
        <fullName evidence="1">Uncharacterized protein</fullName>
    </submittedName>
</protein>
<dbReference type="EMBL" id="CM037014">
    <property type="protein sequence ID" value="KAH7687052.1"/>
    <property type="molecule type" value="Genomic_DNA"/>
</dbReference>
<sequence length="330" mass="35642">MEEESSEMRRQRLRALRMDADGASAPSPSSPLPLLFNPLLHDPPFSSPGIDSTPPSSRFDYYTDPMSAFSGSKRKGAFPPSNTGLSSSPVSRPPPPSPSSGGPRNFQMAASHAPAQQFQVNQSPNQNLQMHHPPHTPSQQFHVNLSPNQSSQMYYPPGGSWRHPGQFGAPCSGYRGSPGFSGPRGPPYNYGSVFRSPTWGSSGRGRNPMGYSGRGRFHSIHESRHTNSPSPGWSHGGRGPGGSSAQQETEQLYNKSMLVDPWQNLKPVVGNILVPLAGPDFWLPKSLQAKKAKVVESGTETSNNSHQSSLAEYLALSLEEAINDATDVQD</sequence>
<keyword evidence="2" id="KW-1185">Reference proteome</keyword>
<comment type="caution">
    <text evidence="1">The sequence shown here is derived from an EMBL/GenBank/DDBJ whole genome shotgun (WGS) entry which is preliminary data.</text>
</comment>
<organism evidence="1 2">
    <name type="scientific">Dioscorea alata</name>
    <name type="common">Purple yam</name>
    <dbReference type="NCBI Taxonomy" id="55571"/>
    <lineage>
        <taxon>Eukaryota</taxon>
        <taxon>Viridiplantae</taxon>
        <taxon>Streptophyta</taxon>
        <taxon>Embryophyta</taxon>
        <taxon>Tracheophyta</taxon>
        <taxon>Spermatophyta</taxon>
        <taxon>Magnoliopsida</taxon>
        <taxon>Liliopsida</taxon>
        <taxon>Dioscoreales</taxon>
        <taxon>Dioscoreaceae</taxon>
        <taxon>Dioscorea</taxon>
    </lineage>
</organism>
<dbReference type="Proteomes" id="UP000827976">
    <property type="component" value="Chromosome 4"/>
</dbReference>
<name>A0ACB7WGL9_DIOAL</name>